<dbReference type="Gene3D" id="1.10.10.10">
    <property type="entry name" value="Winged helix-like DNA-binding domain superfamily/Winged helix DNA-binding domain"/>
    <property type="match status" value="1"/>
</dbReference>
<dbReference type="InterPro" id="IPR008920">
    <property type="entry name" value="TF_FadR/GntR_C"/>
</dbReference>
<gene>
    <name evidence="5" type="ORF">MNBD_ALPHA02-1039</name>
</gene>
<dbReference type="SUPFAM" id="SSF46785">
    <property type="entry name" value="Winged helix' DNA-binding domain"/>
    <property type="match status" value="1"/>
</dbReference>
<proteinExistence type="predicted"/>
<dbReference type="InterPro" id="IPR011711">
    <property type="entry name" value="GntR_C"/>
</dbReference>
<feature type="domain" description="HTH gntR-type" evidence="4">
    <location>
        <begin position="6"/>
        <end position="73"/>
    </location>
</feature>
<keyword evidence="1" id="KW-0805">Transcription regulation</keyword>
<evidence type="ECO:0000259" key="4">
    <source>
        <dbReference type="PROSITE" id="PS50949"/>
    </source>
</evidence>
<dbReference type="InterPro" id="IPR000524">
    <property type="entry name" value="Tscrpt_reg_HTH_GntR"/>
</dbReference>
<dbReference type="InterPro" id="IPR036388">
    <property type="entry name" value="WH-like_DNA-bd_sf"/>
</dbReference>
<dbReference type="PROSITE" id="PS50949">
    <property type="entry name" value="HTH_GNTR"/>
    <property type="match status" value="1"/>
</dbReference>
<dbReference type="Pfam" id="PF00392">
    <property type="entry name" value="GntR"/>
    <property type="match status" value="1"/>
</dbReference>
<dbReference type="InterPro" id="IPR036390">
    <property type="entry name" value="WH_DNA-bd_sf"/>
</dbReference>
<reference evidence="5" key="1">
    <citation type="submission" date="2018-06" db="EMBL/GenBank/DDBJ databases">
        <authorList>
            <person name="Zhirakovskaya E."/>
        </authorList>
    </citation>
    <scope>NUCLEOTIDE SEQUENCE</scope>
</reference>
<keyword evidence="2" id="KW-0238">DNA-binding</keyword>
<dbReference type="SMART" id="SM00895">
    <property type="entry name" value="FCD"/>
    <property type="match status" value="1"/>
</dbReference>
<evidence type="ECO:0000256" key="1">
    <source>
        <dbReference type="ARBA" id="ARBA00023015"/>
    </source>
</evidence>
<dbReference type="SUPFAM" id="SSF48008">
    <property type="entry name" value="GntR ligand-binding domain-like"/>
    <property type="match status" value="1"/>
</dbReference>
<dbReference type="PANTHER" id="PTHR43537">
    <property type="entry name" value="TRANSCRIPTIONAL REGULATOR, GNTR FAMILY"/>
    <property type="match status" value="1"/>
</dbReference>
<keyword evidence="3" id="KW-0804">Transcription</keyword>
<dbReference type="GO" id="GO:0003677">
    <property type="term" value="F:DNA binding"/>
    <property type="evidence" value="ECO:0007669"/>
    <property type="project" value="UniProtKB-KW"/>
</dbReference>
<evidence type="ECO:0000256" key="3">
    <source>
        <dbReference type="ARBA" id="ARBA00023163"/>
    </source>
</evidence>
<evidence type="ECO:0000256" key="2">
    <source>
        <dbReference type="ARBA" id="ARBA00023125"/>
    </source>
</evidence>
<accession>A0A3B0R7U9</accession>
<protein>
    <submittedName>
        <fullName evidence="5">Transcriptional regulator, GntR family</fullName>
    </submittedName>
</protein>
<dbReference type="AlphaFoldDB" id="A0A3B0R7U9"/>
<dbReference type="PANTHER" id="PTHR43537:SF53">
    <property type="entry name" value="HTH-TYPE TRANSCRIPTIONAL REPRESSOR NANR"/>
    <property type="match status" value="1"/>
</dbReference>
<evidence type="ECO:0000313" key="5">
    <source>
        <dbReference type="EMBL" id="VAV88552.1"/>
    </source>
</evidence>
<name>A0A3B0R7U9_9ZZZZ</name>
<sequence length="234" mass="26161">MAGNDNRSAEDIYRHIRETVLEQRLLPGMRMAEEALCNIYGTGRATIRKVLIMLAEDQIVTLARNKGAVISSPTADEAREVFEARRSLEISLLDWAMDRVTKADLKKLADHINRERQALQLGNIALWIRLSGEFHLVLAQIARNEPFLGFLEKLVLRTSLIIGLYGQTSAVNCCVDDHAGLIHALTVGDRRGGRKLLIEHLGHIQERLVFTEGGDDVDLHRVLSPSLNLDRKAG</sequence>
<dbReference type="Gene3D" id="1.20.120.530">
    <property type="entry name" value="GntR ligand-binding domain-like"/>
    <property type="match status" value="1"/>
</dbReference>
<dbReference type="GO" id="GO:0003700">
    <property type="term" value="F:DNA-binding transcription factor activity"/>
    <property type="evidence" value="ECO:0007669"/>
    <property type="project" value="InterPro"/>
</dbReference>
<dbReference type="EMBL" id="UOED01000034">
    <property type="protein sequence ID" value="VAV88552.1"/>
    <property type="molecule type" value="Genomic_DNA"/>
</dbReference>
<dbReference type="Pfam" id="PF07729">
    <property type="entry name" value="FCD"/>
    <property type="match status" value="1"/>
</dbReference>
<organism evidence="5">
    <name type="scientific">hydrothermal vent metagenome</name>
    <dbReference type="NCBI Taxonomy" id="652676"/>
    <lineage>
        <taxon>unclassified sequences</taxon>
        <taxon>metagenomes</taxon>
        <taxon>ecological metagenomes</taxon>
    </lineage>
</organism>
<dbReference type="SMART" id="SM00345">
    <property type="entry name" value="HTH_GNTR"/>
    <property type="match status" value="1"/>
</dbReference>